<proteinExistence type="predicted"/>
<organism evidence="2 3">
    <name type="scientific">Neptunitalea chrysea</name>
    <dbReference type="NCBI Taxonomy" id="1647581"/>
    <lineage>
        <taxon>Bacteria</taxon>
        <taxon>Pseudomonadati</taxon>
        <taxon>Bacteroidota</taxon>
        <taxon>Flavobacteriia</taxon>
        <taxon>Flavobacteriales</taxon>
        <taxon>Flavobacteriaceae</taxon>
        <taxon>Neptunitalea</taxon>
    </lineage>
</organism>
<comment type="caution">
    <text evidence="2">The sequence shown here is derived from an EMBL/GenBank/DDBJ whole genome shotgun (WGS) entry which is preliminary data.</text>
</comment>
<accession>A0A9W6EU90</accession>
<dbReference type="RefSeq" id="WP_281753526.1">
    <property type="nucleotide sequence ID" value="NZ_BRVP01000007.1"/>
</dbReference>
<evidence type="ECO:0000313" key="3">
    <source>
        <dbReference type="Proteomes" id="UP001143545"/>
    </source>
</evidence>
<keyword evidence="1" id="KW-0812">Transmembrane</keyword>
<evidence type="ECO:0000313" key="2">
    <source>
        <dbReference type="EMBL" id="GLB52309.1"/>
    </source>
</evidence>
<dbReference type="AlphaFoldDB" id="A0A9W6EU90"/>
<feature type="transmembrane region" description="Helical" evidence="1">
    <location>
        <begin position="70"/>
        <end position="90"/>
    </location>
</feature>
<evidence type="ECO:0000256" key="1">
    <source>
        <dbReference type="SAM" id="Phobius"/>
    </source>
</evidence>
<reference evidence="2" key="1">
    <citation type="submission" date="2022-07" db="EMBL/GenBank/DDBJ databases">
        <title>Taxonomy of Novel Oxalotrophic and Methylotrophic Bacteria.</title>
        <authorList>
            <person name="Sahin N."/>
            <person name="Tani A."/>
        </authorList>
    </citation>
    <scope>NUCLEOTIDE SEQUENCE</scope>
    <source>
        <strain evidence="2">AM327</strain>
    </source>
</reference>
<keyword evidence="1" id="KW-0472">Membrane</keyword>
<keyword evidence="3" id="KW-1185">Reference proteome</keyword>
<dbReference type="Proteomes" id="UP001143545">
    <property type="component" value="Unassembled WGS sequence"/>
</dbReference>
<gene>
    <name evidence="2" type="ORF">NBRC110019_13480</name>
</gene>
<protein>
    <submittedName>
        <fullName evidence="2">Uncharacterized protein</fullName>
    </submittedName>
</protein>
<keyword evidence="1" id="KW-1133">Transmembrane helix</keyword>
<dbReference type="EMBL" id="BRVP01000007">
    <property type="protein sequence ID" value="GLB52309.1"/>
    <property type="molecule type" value="Genomic_DNA"/>
</dbReference>
<sequence length="98" mass="12193">MKLRVLFKQHRNKSFNYKPRYYNERKERLDSLKRQYNKVSDVDYVPKRRTSFREDWKTQRKDLNDKNSRVRLIVILVFLLMAAYVVLRFFNFEKLLNG</sequence>
<name>A0A9W6EU90_9FLAO</name>